<organism evidence="4 5">
    <name type="scientific">Methylobacterium soli</name>
    <dbReference type="NCBI Taxonomy" id="553447"/>
    <lineage>
        <taxon>Bacteria</taxon>
        <taxon>Pseudomonadati</taxon>
        <taxon>Pseudomonadota</taxon>
        <taxon>Alphaproteobacteria</taxon>
        <taxon>Hyphomicrobiales</taxon>
        <taxon>Methylobacteriaceae</taxon>
        <taxon>Methylobacterium</taxon>
    </lineage>
</organism>
<dbReference type="AlphaFoldDB" id="A0A6L3SVA2"/>
<dbReference type="Proteomes" id="UP000474159">
    <property type="component" value="Unassembled WGS sequence"/>
</dbReference>
<accession>A0A6L3SVA2</accession>
<dbReference type="PANTHER" id="PTHR43767">
    <property type="entry name" value="LONG-CHAIN-FATTY-ACID--COA LIGASE"/>
    <property type="match status" value="1"/>
</dbReference>
<keyword evidence="1 4" id="KW-0436">Ligase</keyword>
<dbReference type="InterPro" id="IPR050237">
    <property type="entry name" value="ATP-dep_AMP-bd_enzyme"/>
</dbReference>
<comment type="caution">
    <text evidence="4">The sequence shown here is derived from an EMBL/GenBank/DDBJ whole genome shotgun (WGS) entry which is preliminary data.</text>
</comment>
<dbReference type="InterPro" id="IPR045851">
    <property type="entry name" value="AMP-bd_C_sf"/>
</dbReference>
<evidence type="ECO:0000259" key="3">
    <source>
        <dbReference type="Pfam" id="PF00501"/>
    </source>
</evidence>
<dbReference type="PANTHER" id="PTHR43767:SF8">
    <property type="entry name" value="LONG-CHAIN-FATTY-ACID--COA LIGASE"/>
    <property type="match status" value="1"/>
</dbReference>
<feature type="region of interest" description="Disordered" evidence="2">
    <location>
        <begin position="158"/>
        <end position="249"/>
    </location>
</feature>
<protein>
    <submittedName>
        <fullName evidence="4">Long-chain fatty acid--CoA ligase</fullName>
    </submittedName>
</protein>
<dbReference type="SUPFAM" id="SSF56801">
    <property type="entry name" value="Acetyl-CoA synthetase-like"/>
    <property type="match status" value="1"/>
</dbReference>
<evidence type="ECO:0000313" key="5">
    <source>
        <dbReference type="Proteomes" id="UP000474159"/>
    </source>
</evidence>
<dbReference type="OrthoDB" id="6187882at2"/>
<dbReference type="Pfam" id="PF00501">
    <property type="entry name" value="AMP-binding"/>
    <property type="match status" value="1"/>
</dbReference>
<dbReference type="Gene3D" id="3.30.300.30">
    <property type="match status" value="1"/>
</dbReference>
<evidence type="ECO:0000256" key="2">
    <source>
        <dbReference type="SAM" id="MobiDB-lite"/>
    </source>
</evidence>
<feature type="domain" description="AMP-dependent synthetase/ligase" evidence="3">
    <location>
        <begin position="2"/>
        <end position="91"/>
    </location>
</feature>
<dbReference type="Gene3D" id="3.40.50.12780">
    <property type="entry name" value="N-terminal domain of ligase-like"/>
    <property type="match status" value="1"/>
</dbReference>
<feature type="compositionally biased region" description="Low complexity" evidence="2">
    <location>
        <begin position="212"/>
        <end position="230"/>
    </location>
</feature>
<proteinExistence type="predicted"/>
<dbReference type="GO" id="GO:0016874">
    <property type="term" value="F:ligase activity"/>
    <property type="evidence" value="ECO:0007669"/>
    <property type="project" value="UniProtKB-KW"/>
</dbReference>
<evidence type="ECO:0000313" key="4">
    <source>
        <dbReference type="EMBL" id="KAB1074968.1"/>
    </source>
</evidence>
<dbReference type="EMBL" id="VZZK01000035">
    <property type="protein sequence ID" value="KAB1074968.1"/>
    <property type="molecule type" value="Genomic_DNA"/>
</dbReference>
<gene>
    <name evidence="4" type="ORF">F6X53_25280</name>
</gene>
<evidence type="ECO:0000256" key="1">
    <source>
        <dbReference type="ARBA" id="ARBA00022598"/>
    </source>
</evidence>
<name>A0A6L3SVA2_9HYPH</name>
<sequence length="249" mass="25784">MCCSGGAPLPASVAEAWRAATGLPLIDGYGLAEVAGVAAMNPFGRSLQRGGIGFPVRSTEIEIRREDGAPVGPDELGEIQVRGPQVMRGYYRQPEETARVLDARGFLATGDIPTMGADGYLTLVDREKDMAIVGGINIYPTEIDDVLLRHPGIRDPVAVPDALGQGDPRLRGAARSQSHGSGGDCARPSRADGLQGAASCDFPRPAPEDAGRQGAAPRASRAGRGSRQRALGPERQAGPAVAPASGRSA</sequence>
<dbReference type="InterPro" id="IPR000873">
    <property type="entry name" value="AMP-dep_synth/lig_dom"/>
</dbReference>
<keyword evidence="5" id="KW-1185">Reference proteome</keyword>
<reference evidence="4 5" key="1">
    <citation type="submission" date="2019-09" db="EMBL/GenBank/DDBJ databases">
        <title>YIM 48816 draft genome.</title>
        <authorList>
            <person name="Jiang L."/>
        </authorList>
    </citation>
    <scope>NUCLEOTIDE SEQUENCE [LARGE SCALE GENOMIC DNA]</scope>
    <source>
        <strain evidence="4 5">YIM 48816</strain>
    </source>
</reference>
<dbReference type="InterPro" id="IPR042099">
    <property type="entry name" value="ANL_N_sf"/>
</dbReference>